<feature type="signal peptide" evidence="1">
    <location>
        <begin position="1"/>
        <end position="21"/>
    </location>
</feature>
<evidence type="ECO:0000256" key="1">
    <source>
        <dbReference type="SAM" id="SignalP"/>
    </source>
</evidence>
<name>A0A538T6X3_UNCEI</name>
<keyword evidence="3" id="KW-0378">Hydrolase</keyword>
<organism evidence="3 4">
    <name type="scientific">Eiseniibacteriota bacterium</name>
    <dbReference type="NCBI Taxonomy" id="2212470"/>
    <lineage>
        <taxon>Bacteria</taxon>
        <taxon>Candidatus Eiseniibacteriota</taxon>
    </lineage>
</organism>
<evidence type="ECO:0000313" key="4">
    <source>
        <dbReference type="Proteomes" id="UP000316852"/>
    </source>
</evidence>
<dbReference type="PANTHER" id="PTHR43546:SF3">
    <property type="entry name" value="UPF0173 METAL-DEPENDENT HYDROLASE MJ1163"/>
    <property type="match status" value="1"/>
</dbReference>
<dbReference type="AlphaFoldDB" id="A0A538T6X3"/>
<keyword evidence="1" id="KW-0732">Signal</keyword>
<reference evidence="3 4" key="1">
    <citation type="journal article" date="2019" name="Nat. Microbiol.">
        <title>Mediterranean grassland soil C-N compound turnover is dependent on rainfall and depth, and is mediated by genomically divergent microorganisms.</title>
        <authorList>
            <person name="Diamond S."/>
            <person name="Andeer P.F."/>
            <person name="Li Z."/>
            <person name="Crits-Christoph A."/>
            <person name="Burstein D."/>
            <person name="Anantharaman K."/>
            <person name="Lane K.R."/>
            <person name="Thomas B.C."/>
            <person name="Pan C."/>
            <person name="Northen T.R."/>
            <person name="Banfield J.F."/>
        </authorList>
    </citation>
    <scope>NUCLEOTIDE SEQUENCE [LARGE SCALE GENOMIC DNA]</scope>
    <source>
        <strain evidence="3">WS_6</strain>
    </source>
</reference>
<sequence>MAYRVLMALVAVMLSESCAPAIHVRPRIDPVLYPEPRQNAITFWGHACAYIDVGGVGIVTDPVFAGSYGLVHRRQIPAPPSEAYDRAQVVLLSHAHHDHLDFGTLARFSPRTAVLCPAPAARYLKERGIRARVMRPGSEYRFAGGTITAVAAHHPGGRLSMKARSDGRALGYVIRTDSVRIFYSGDTEYFPELAAIGLKYAPDIVLLNVNRHLHSKDALHAVKDLRAPLVVPMHFGAYSGSNARLGRKWRAELVRALGPIVAPLEVGAALPIPHLKPENTAVQGDTASCFAR</sequence>
<evidence type="ECO:0000313" key="3">
    <source>
        <dbReference type="EMBL" id="TMQ59400.1"/>
    </source>
</evidence>
<dbReference type="GO" id="GO:0016787">
    <property type="term" value="F:hydrolase activity"/>
    <property type="evidence" value="ECO:0007669"/>
    <property type="project" value="UniProtKB-KW"/>
</dbReference>
<feature type="domain" description="Metallo-beta-lactamase" evidence="2">
    <location>
        <begin position="45"/>
        <end position="234"/>
    </location>
</feature>
<proteinExistence type="predicted"/>
<dbReference type="SMART" id="SM00849">
    <property type="entry name" value="Lactamase_B"/>
    <property type="match status" value="1"/>
</dbReference>
<dbReference type="Gene3D" id="3.60.15.10">
    <property type="entry name" value="Ribonuclease Z/Hydroxyacylglutathione hydrolase-like"/>
    <property type="match status" value="1"/>
</dbReference>
<gene>
    <name evidence="3" type="ORF">E6K76_04855</name>
</gene>
<comment type="caution">
    <text evidence="3">The sequence shown here is derived from an EMBL/GenBank/DDBJ whole genome shotgun (WGS) entry which is preliminary data.</text>
</comment>
<protein>
    <submittedName>
        <fullName evidence="3">MBL fold metallo-hydrolase</fullName>
    </submittedName>
</protein>
<dbReference type="InterPro" id="IPR036866">
    <property type="entry name" value="RibonucZ/Hydroxyglut_hydro"/>
</dbReference>
<evidence type="ECO:0000259" key="2">
    <source>
        <dbReference type="SMART" id="SM00849"/>
    </source>
</evidence>
<dbReference type="InterPro" id="IPR050114">
    <property type="entry name" value="UPF0173_UPF0282_UlaG_hydrolase"/>
</dbReference>
<dbReference type="Pfam" id="PF12706">
    <property type="entry name" value="Lactamase_B_2"/>
    <property type="match status" value="1"/>
</dbReference>
<dbReference type="Proteomes" id="UP000316852">
    <property type="component" value="Unassembled WGS sequence"/>
</dbReference>
<dbReference type="InterPro" id="IPR001279">
    <property type="entry name" value="Metallo-B-lactamas"/>
</dbReference>
<dbReference type="EMBL" id="VBOW01000022">
    <property type="protein sequence ID" value="TMQ59400.1"/>
    <property type="molecule type" value="Genomic_DNA"/>
</dbReference>
<accession>A0A538T6X3</accession>
<dbReference type="SUPFAM" id="SSF56281">
    <property type="entry name" value="Metallo-hydrolase/oxidoreductase"/>
    <property type="match status" value="1"/>
</dbReference>
<dbReference type="PANTHER" id="PTHR43546">
    <property type="entry name" value="UPF0173 METAL-DEPENDENT HYDROLASE MJ1163-RELATED"/>
    <property type="match status" value="1"/>
</dbReference>
<feature type="chain" id="PRO_5022202469" evidence="1">
    <location>
        <begin position="22"/>
        <end position="292"/>
    </location>
</feature>